<dbReference type="Pfam" id="PF01381">
    <property type="entry name" value="HTH_3"/>
    <property type="match status" value="1"/>
</dbReference>
<dbReference type="InterPro" id="IPR001387">
    <property type="entry name" value="Cro/C1-type_HTH"/>
</dbReference>
<dbReference type="Proteomes" id="UP000219573">
    <property type="component" value="Unassembled WGS sequence"/>
</dbReference>
<dbReference type="PROSITE" id="PS50943">
    <property type="entry name" value="HTH_CROC1"/>
    <property type="match status" value="1"/>
</dbReference>
<keyword evidence="4" id="KW-1185">Reference proteome</keyword>
<dbReference type="RefSeq" id="WP_097017728.1">
    <property type="nucleotide sequence ID" value="NZ_OBDZ01000011.1"/>
</dbReference>
<evidence type="ECO:0000313" key="3">
    <source>
        <dbReference type="EMBL" id="SNY27610.1"/>
    </source>
</evidence>
<reference evidence="4" key="1">
    <citation type="submission" date="2017-09" db="EMBL/GenBank/DDBJ databases">
        <authorList>
            <person name="Varghese N."/>
            <person name="Submissions S."/>
        </authorList>
    </citation>
    <scope>NUCLEOTIDE SEQUENCE [LARGE SCALE GENOMIC DNA]</scope>
    <source>
        <strain evidence="4">MSL47</strain>
    </source>
</reference>
<dbReference type="EMBL" id="OBDZ01000011">
    <property type="protein sequence ID" value="SNY27610.1"/>
    <property type="molecule type" value="Genomic_DNA"/>
</dbReference>
<sequence>MATFSQRLEDERKKRGLTQRGLALELKVPVSEVVFYELGDKKPDVDTLNKLADLFNVSIDYLLCRSNQRQDPNLHVKEVLSKDPVLHEFWEEISRREDLQLLFKQTRNLDAESIYKVIEIIKTIEDEERIRYGG</sequence>
<evidence type="ECO:0000313" key="4">
    <source>
        <dbReference type="Proteomes" id="UP000219573"/>
    </source>
</evidence>
<dbReference type="PANTHER" id="PTHR46558">
    <property type="entry name" value="TRACRIPTIONAL REGULATORY PROTEIN-RELATED-RELATED"/>
    <property type="match status" value="1"/>
</dbReference>
<dbReference type="GO" id="GO:0003677">
    <property type="term" value="F:DNA binding"/>
    <property type="evidence" value="ECO:0007669"/>
    <property type="project" value="UniProtKB-KW"/>
</dbReference>
<evidence type="ECO:0000256" key="1">
    <source>
        <dbReference type="ARBA" id="ARBA00023125"/>
    </source>
</evidence>
<name>A0A285GVE1_9FIRM</name>
<protein>
    <submittedName>
        <fullName evidence="3">Transcriptional regulator, contains XRE-family HTH domain</fullName>
    </submittedName>
</protein>
<dbReference type="SMART" id="SM00530">
    <property type="entry name" value="HTH_XRE"/>
    <property type="match status" value="1"/>
</dbReference>
<dbReference type="AlphaFoldDB" id="A0A285GVE1"/>
<dbReference type="STRING" id="1413210.U472_02635"/>
<accession>A0A285GVE1</accession>
<gene>
    <name evidence="3" type="ORF">SAMN06265827_11154</name>
</gene>
<keyword evidence="1" id="KW-0238">DNA-binding</keyword>
<dbReference type="Gene3D" id="1.10.260.40">
    <property type="entry name" value="lambda repressor-like DNA-binding domains"/>
    <property type="match status" value="1"/>
</dbReference>
<dbReference type="SUPFAM" id="SSF47413">
    <property type="entry name" value="lambda repressor-like DNA-binding domains"/>
    <property type="match status" value="1"/>
</dbReference>
<organism evidence="3 4">
    <name type="scientific">Orenia metallireducens</name>
    <dbReference type="NCBI Taxonomy" id="1413210"/>
    <lineage>
        <taxon>Bacteria</taxon>
        <taxon>Bacillati</taxon>
        <taxon>Bacillota</taxon>
        <taxon>Clostridia</taxon>
        <taxon>Halanaerobiales</taxon>
        <taxon>Halobacteroidaceae</taxon>
        <taxon>Orenia</taxon>
    </lineage>
</organism>
<proteinExistence type="predicted"/>
<dbReference type="OrthoDB" id="1766270at2"/>
<dbReference type="CDD" id="cd00093">
    <property type="entry name" value="HTH_XRE"/>
    <property type="match status" value="1"/>
</dbReference>
<dbReference type="PANTHER" id="PTHR46558:SF11">
    <property type="entry name" value="HTH-TYPE TRANSCRIPTIONAL REGULATOR XRE"/>
    <property type="match status" value="1"/>
</dbReference>
<feature type="domain" description="HTH cro/C1-type" evidence="2">
    <location>
        <begin position="8"/>
        <end position="62"/>
    </location>
</feature>
<dbReference type="InterPro" id="IPR010982">
    <property type="entry name" value="Lambda_DNA-bd_dom_sf"/>
</dbReference>
<evidence type="ECO:0000259" key="2">
    <source>
        <dbReference type="PROSITE" id="PS50943"/>
    </source>
</evidence>